<evidence type="ECO:0000313" key="2">
    <source>
        <dbReference type="EMBL" id="KAJ8913370.1"/>
    </source>
</evidence>
<keyword evidence="3" id="KW-1185">Reference proteome</keyword>
<dbReference type="EMBL" id="JANEYG010000095">
    <property type="protein sequence ID" value="KAJ8913370.1"/>
    <property type="molecule type" value="Genomic_DNA"/>
</dbReference>
<name>A0AAV8VHC5_9CUCU</name>
<dbReference type="AlphaFoldDB" id="A0AAV8VHC5"/>
<dbReference type="Pfam" id="PF13843">
    <property type="entry name" value="DDE_Tnp_1_7"/>
    <property type="match status" value="1"/>
</dbReference>
<accession>A0AAV8VHC5</accession>
<evidence type="ECO:0000313" key="3">
    <source>
        <dbReference type="Proteomes" id="UP001159042"/>
    </source>
</evidence>
<organism evidence="2 3">
    <name type="scientific">Exocentrus adspersus</name>
    <dbReference type="NCBI Taxonomy" id="1586481"/>
    <lineage>
        <taxon>Eukaryota</taxon>
        <taxon>Metazoa</taxon>
        <taxon>Ecdysozoa</taxon>
        <taxon>Arthropoda</taxon>
        <taxon>Hexapoda</taxon>
        <taxon>Insecta</taxon>
        <taxon>Pterygota</taxon>
        <taxon>Neoptera</taxon>
        <taxon>Endopterygota</taxon>
        <taxon>Coleoptera</taxon>
        <taxon>Polyphaga</taxon>
        <taxon>Cucujiformia</taxon>
        <taxon>Chrysomeloidea</taxon>
        <taxon>Cerambycidae</taxon>
        <taxon>Lamiinae</taxon>
        <taxon>Acanthocinini</taxon>
        <taxon>Exocentrus</taxon>
    </lineage>
</organism>
<proteinExistence type="predicted"/>
<protein>
    <recommendedName>
        <fullName evidence="1">PiggyBac transposable element-derived protein domain-containing protein</fullName>
    </recommendedName>
</protein>
<dbReference type="PANTHER" id="PTHR47272">
    <property type="entry name" value="DDE_TNP_1_7 DOMAIN-CONTAINING PROTEIN"/>
    <property type="match status" value="1"/>
</dbReference>
<gene>
    <name evidence="2" type="ORF">NQ315_008762</name>
</gene>
<evidence type="ECO:0000259" key="1">
    <source>
        <dbReference type="Pfam" id="PF13843"/>
    </source>
</evidence>
<comment type="caution">
    <text evidence="2">The sequence shown here is derived from an EMBL/GenBank/DDBJ whole genome shotgun (WGS) entry which is preliminary data.</text>
</comment>
<feature type="domain" description="PiggyBac transposable element-derived protein" evidence="1">
    <location>
        <begin position="6"/>
        <end position="184"/>
    </location>
</feature>
<sequence length="240" mass="27888">MTGKESNQTAEPLGTRVVLDMLSIVENSKNHCVYFDNFFSSHALLCKLKGMLFRATGTIKENRTAHCPLQPTKTLEKMPSGSYDFSFDTNNEVLLVKWIDNKCVCLASNFDYVEPLATVPRWNVKEKARQQIPQPRVINNYNQYMGGVDHHDWLLEKYSIAIRGKKWYWCLFTKMVDMAIINSFLRYRRIRGKKPITLKDFRRQITVPYPKLGHGRNILKGYPSTSLRPLAILLHPERMC</sequence>
<dbReference type="InterPro" id="IPR029526">
    <property type="entry name" value="PGBD"/>
</dbReference>
<reference evidence="2 3" key="1">
    <citation type="journal article" date="2023" name="Insect Mol. Biol.">
        <title>Genome sequencing provides insights into the evolution of gene families encoding plant cell wall-degrading enzymes in longhorned beetles.</title>
        <authorList>
            <person name="Shin N.R."/>
            <person name="Okamura Y."/>
            <person name="Kirsch R."/>
            <person name="Pauchet Y."/>
        </authorList>
    </citation>
    <scope>NUCLEOTIDE SEQUENCE [LARGE SCALE GENOMIC DNA]</scope>
    <source>
        <strain evidence="2">EAD_L_NR</strain>
    </source>
</reference>
<dbReference type="Proteomes" id="UP001159042">
    <property type="component" value="Unassembled WGS sequence"/>
</dbReference>